<dbReference type="GO" id="GO:0005737">
    <property type="term" value="C:cytoplasm"/>
    <property type="evidence" value="ECO:0007669"/>
    <property type="project" value="TreeGrafter"/>
</dbReference>
<keyword evidence="1" id="KW-0677">Repeat</keyword>
<feature type="coiled-coil region" evidence="2">
    <location>
        <begin position="367"/>
        <end position="416"/>
    </location>
</feature>
<dbReference type="InterPro" id="IPR007123">
    <property type="entry name" value="Gelsolin-like_dom"/>
</dbReference>
<dbReference type="Pfam" id="PF00626">
    <property type="entry name" value="Gelsolin"/>
    <property type="match status" value="1"/>
</dbReference>
<feature type="compositionally biased region" description="Basic and acidic residues" evidence="3">
    <location>
        <begin position="54"/>
        <end position="174"/>
    </location>
</feature>
<dbReference type="Proteomes" id="UP000014680">
    <property type="component" value="Unassembled WGS sequence"/>
</dbReference>
<accession>A0A0A1UBN9</accession>
<dbReference type="GeneID" id="14891730"/>
<dbReference type="RefSeq" id="XP_004259412.1">
    <property type="nucleotide sequence ID" value="XM_004259364.1"/>
</dbReference>
<keyword evidence="5" id="KW-0416">Keratin</keyword>
<dbReference type="OrthoDB" id="29720at2759"/>
<organism evidence="5 6">
    <name type="scientific">Entamoeba invadens IP1</name>
    <dbReference type="NCBI Taxonomy" id="370355"/>
    <lineage>
        <taxon>Eukaryota</taxon>
        <taxon>Amoebozoa</taxon>
        <taxon>Evosea</taxon>
        <taxon>Archamoebae</taxon>
        <taxon>Mastigamoebida</taxon>
        <taxon>Entamoebidae</taxon>
        <taxon>Entamoeba</taxon>
    </lineage>
</organism>
<feature type="compositionally biased region" description="Basic and acidic residues" evidence="3">
    <location>
        <begin position="17"/>
        <end position="30"/>
    </location>
</feature>
<dbReference type="EMBL" id="KB206332">
    <property type="protein sequence ID" value="ELP92641.1"/>
    <property type="molecule type" value="Genomic_DNA"/>
</dbReference>
<dbReference type="Gene3D" id="1.10.950.10">
    <property type="entry name" value="Villin headpiece domain"/>
    <property type="match status" value="1"/>
</dbReference>
<protein>
    <submittedName>
        <fullName evidence="5">Trichoplein keratin filament-binding protein, putative</fullName>
    </submittedName>
</protein>
<evidence type="ECO:0000256" key="1">
    <source>
        <dbReference type="ARBA" id="ARBA00022737"/>
    </source>
</evidence>
<dbReference type="SMART" id="SM00153">
    <property type="entry name" value="VHP"/>
    <property type="match status" value="1"/>
</dbReference>
<keyword evidence="6" id="KW-1185">Reference proteome</keyword>
<feature type="coiled-coil region" evidence="2">
    <location>
        <begin position="236"/>
        <end position="263"/>
    </location>
</feature>
<dbReference type="Gene3D" id="3.40.20.10">
    <property type="entry name" value="Severin"/>
    <property type="match status" value="1"/>
</dbReference>
<feature type="region of interest" description="Disordered" evidence="3">
    <location>
        <begin position="199"/>
        <end position="229"/>
    </location>
</feature>
<dbReference type="PANTHER" id="PTHR11977:SF51">
    <property type="entry name" value="PROTEIN FLIGHTLESS-1 HOMOLOG"/>
    <property type="match status" value="1"/>
</dbReference>
<feature type="region of interest" description="Disordered" evidence="3">
    <location>
        <begin position="14"/>
        <end position="175"/>
    </location>
</feature>
<dbReference type="KEGG" id="eiv:EIN_369630"/>
<evidence type="ECO:0000256" key="2">
    <source>
        <dbReference type="SAM" id="Coils"/>
    </source>
</evidence>
<dbReference type="GO" id="GO:0051016">
    <property type="term" value="P:barbed-end actin filament capping"/>
    <property type="evidence" value="ECO:0007669"/>
    <property type="project" value="TreeGrafter"/>
</dbReference>
<proteinExistence type="predicted"/>
<feature type="domain" description="HP" evidence="4">
    <location>
        <begin position="610"/>
        <end position="674"/>
    </location>
</feature>
<evidence type="ECO:0000259" key="4">
    <source>
        <dbReference type="PROSITE" id="PS51089"/>
    </source>
</evidence>
<dbReference type="GO" id="GO:0005882">
    <property type="term" value="C:intermediate filament"/>
    <property type="evidence" value="ECO:0007669"/>
    <property type="project" value="UniProtKB-KW"/>
</dbReference>
<dbReference type="InterPro" id="IPR036886">
    <property type="entry name" value="Villin_headpiece_dom_sf"/>
</dbReference>
<dbReference type="SUPFAM" id="SSF55753">
    <property type="entry name" value="Actin depolymerizing proteins"/>
    <property type="match status" value="1"/>
</dbReference>
<dbReference type="GO" id="GO:0051015">
    <property type="term" value="F:actin filament binding"/>
    <property type="evidence" value="ECO:0007669"/>
    <property type="project" value="InterPro"/>
</dbReference>
<dbReference type="InterPro" id="IPR029006">
    <property type="entry name" value="ADF-H/Gelsolin-like_dom_sf"/>
</dbReference>
<dbReference type="SMART" id="SM00262">
    <property type="entry name" value="GEL"/>
    <property type="match status" value="1"/>
</dbReference>
<keyword evidence="2" id="KW-0175">Coiled coil</keyword>
<evidence type="ECO:0000313" key="5">
    <source>
        <dbReference type="EMBL" id="ELP92641.1"/>
    </source>
</evidence>
<dbReference type="PROSITE" id="PS51089">
    <property type="entry name" value="HP"/>
    <property type="match status" value="1"/>
</dbReference>
<dbReference type="Pfam" id="PF02209">
    <property type="entry name" value="VHP"/>
    <property type="match status" value="1"/>
</dbReference>
<dbReference type="GO" id="GO:0051014">
    <property type="term" value="P:actin filament severing"/>
    <property type="evidence" value="ECO:0007669"/>
    <property type="project" value="TreeGrafter"/>
</dbReference>
<dbReference type="GO" id="GO:0005546">
    <property type="term" value="F:phosphatidylinositol-4,5-bisphosphate binding"/>
    <property type="evidence" value="ECO:0007669"/>
    <property type="project" value="TreeGrafter"/>
</dbReference>
<gene>
    <name evidence="5" type="ORF">EIN_369630</name>
</gene>
<dbReference type="GO" id="GO:0008154">
    <property type="term" value="P:actin polymerization or depolymerization"/>
    <property type="evidence" value="ECO:0007669"/>
    <property type="project" value="TreeGrafter"/>
</dbReference>
<name>A0A0A1UBN9_ENTIV</name>
<dbReference type="AlphaFoldDB" id="A0A0A1UBN9"/>
<evidence type="ECO:0000256" key="3">
    <source>
        <dbReference type="SAM" id="MobiDB-lite"/>
    </source>
</evidence>
<reference evidence="5 6" key="1">
    <citation type="submission" date="2012-10" db="EMBL/GenBank/DDBJ databases">
        <authorList>
            <person name="Zafar N."/>
            <person name="Inman J."/>
            <person name="Hall N."/>
            <person name="Lorenzi H."/>
            <person name="Caler E."/>
        </authorList>
    </citation>
    <scope>NUCLEOTIDE SEQUENCE [LARGE SCALE GENOMIC DNA]</scope>
    <source>
        <strain evidence="5 6">IP1</strain>
    </source>
</reference>
<dbReference type="PANTHER" id="PTHR11977">
    <property type="entry name" value="VILLIN"/>
    <property type="match status" value="1"/>
</dbReference>
<dbReference type="GO" id="GO:0015629">
    <property type="term" value="C:actin cytoskeleton"/>
    <property type="evidence" value="ECO:0007669"/>
    <property type="project" value="TreeGrafter"/>
</dbReference>
<sequence length="674" mass="79791">MSNARDLMAQFAAKKGLKLDSDTEAQKKAADSLNRYTRTRDTDTSKTESTSSRRTIDPSKAAEDERKRREEEREKERARRKAEREEEARRDEERRKQREEERQKERLARQQQRAQEKLEEERLQREREERRAKLKAEREAQQAADAEKEIERQKKYDLEREQRRKQREAERNKIDVLNAEEVTRQKADYLNQATLIEEKQKVSDKETPPENKTEELKTEKLEEKEPKDASKMSVEVIELKAMNKKLNDQVKSLEEFRAKAELASAKLSREYGTQIDGLNKTVTDLTTELELYRGKLSEKPLFNTKVPREQPWPEEIVQPELKVGVQAVGKCEDEYTIGTIQYDEGLKYDFGKTKFYKKDVFLPPPVSKELIENLVMLNNNLKARQQEVDKEHKKYVEGVEREMRELREKYEKMRDLYGADLSDMQSNFNNRVSKSFGLECKMAVEVAEGIKDVKKYARSNGVDRWYSSPSKHDDEMWAKLKNGNNGNVDYPVGRHDFKARVFQFYRSEDNELLCNELRVFKQEDLNRGCGYIIDTFNEVFVYYGTSAGCVERASIAKTALAYNKYSQDGRSKNTPVVLCEQGREPIRFQMQFSKWDQKRAGYQDTQDIFTDRDKHFDYGKLLKPDELPNWVDRSCLENYLNEEEFKAVFKMERSEFNMLPRWRKDAERRRRKLF</sequence>
<dbReference type="InterPro" id="IPR003128">
    <property type="entry name" value="Villin_headpiece"/>
</dbReference>
<dbReference type="SUPFAM" id="SSF47050">
    <property type="entry name" value="VHP, Villin headpiece domain"/>
    <property type="match status" value="1"/>
</dbReference>
<evidence type="ECO:0000313" key="6">
    <source>
        <dbReference type="Proteomes" id="UP000014680"/>
    </source>
</evidence>
<dbReference type="VEuPathDB" id="AmoebaDB:EIN_369630"/>
<dbReference type="OMA" id="ECKMAVE"/>
<dbReference type="InterPro" id="IPR007122">
    <property type="entry name" value="Villin/Gelsolin"/>
</dbReference>